<dbReference type="PANTHER" id="PTHR32089:SF112">
    <property type="entry name" value="LYSOZYME-LIKE PROTEIN-RELATED"/>
    <property type="match status" value="1"/>
</dbReference>
<evidence type="ECO:0000259" key="4">
    <source>
        <dbReference type="PROSITE" id="PS50111"/>
    </source>
</evidence>
<dbReference type="InterPro" id="IPR004090">
    <property type="entry name" value="Chemotax_Me-accpt_rcpt"/>
</dbReference>
<evidence type="ECO:0000256" key="3">
    <source>
        <dbReference type="PROSITE-ProRule" id="PRU00284"/>
    </source>
</evidence>
<dbReference type="Pfam" id="PF00015">
    <property type="entry name" value="MCPsignal"/>
    <property type="match status" value="1"/>
</dbReference>
<dbReference type="InterPro" id="IPR012292">
    <property type="entry name" value="Globin/Proto"/>
</dbReference>
<protein>
    <recommendedName>
        <fullName evidence="4">Methyl-accepting transducer domain-containing protein</fullName>
    </recommendedName>
</protein>
<dbReference type="PANTHER" id="PTHR32089">
    <property type="entry name" value="METHYL-ACCEPTING CHEMOTAXIS PROTEIN MCPB"/>
    <property type="match status" value="1"/>
</dbReference>
<reference evidence="5" key="2">
    <citation type="journal article" date="2023" name="ISME Commun">
        <title>Characterization of a bloom-associated alphaproteobacterial lineage, 'Candidatus Phycosocius': insights into freshwater algal-bacterial interactions.</title>
        <authorList>
            <person name="Tanabe Y."/>
            <person name="Yamaguchi H."/>
            <person name="Yoshida M."/>
            <person name="Kai A."/>
            <person name="Okazaki Y."/>
        </authorList>
    </citation>
    <scope>NUCLEOTIDE SEQUENCE</scope>
    <source>
        <strain evidence="5">BOTRYCO-1</strain>
    </source>
</reference>
<dbReference type="InterPro" id="IPR004089">
    <property type="entry name" value="MCPsignal_dom"/>
</dbReference>
<dbReference type="SMART" id="SM00283">
    <property type="entry name" value="MA"/>
    <property type="match status" value="1"/>
</dbReference>
<dbReference type="SUPFAM" id="SSF58104">
    <property type="entry name" value="Methyl-accepting chemotaxis protein (MCP) signaling domain"/>
    <property type="match status" value="1"/>
</dbReference>
<sequence>MESVSINERIRFQNIDQHTRSTLRELIPLLPEIMPGLLDEFYNHMNGWPDVSAVFNGSVIAHVREKQLDHWMLIAKADFAADYEASVRKIWGIHARLGLAPTWFIGGYSLLSARIAEEATARLALGGKGVKGGRFLGATNPDKPATRFAKAVMQAVLLDLDFAVEVYMESAEKSRKTALDELANSFELSVSQVVETVASAATELEATSETLANTASLTSGHSSAVANTAEQSAGNVQTVAAAAEEMASSISEIAQQVSQAANVARDAEAKAMATNATVAALSEAASRIGQVVGLISQIAGQTNLLALNATIEAARAGEAGRGFAVVASEVKNLASQTARATDEISAQITGVQEVTERAVGDIADISGTINAINEISSSIAAAVEQQMAAVREISRNTTDVAGATAEVSNAIQMVQQGANETGAAANQSLGAARELGQQADRMKQEVRDFLQRVRAA</sequence>
<dbReference type="Proteomes" id="UP001161064">
    <property type="component" value="Unassembled WGS sequence"/>
</dbReference>
<dbReference type="InterPro" id="IPR039379">
    <property type="entry name" value="Protoglobin_sensor_dom"/>
</dbReference>
<dbReference type="InterPro" id="IPR044398">
    <property type="entry name" value="Globin-sensor_dom"/>
</dbReference>
<dbReference type="EMBL" id="BPFZ01000005">
    <property type="protein sequence ID" value="GIU66855.1"/>
    <property type="molecule type" value="Genomic_DNA"/>
</dbReference>
<evidence type="ECO:0000256" key="2">
    <source>
        <dbReference type="ARBA" id="ARBA00029447"/>
    </source>
</evidence>
<evidence type="ECO:0000313" key="6">
    <source>
        <dbReference type="Proteomes" id="UP001161064"/>
    </source>
</evidence>
<dbReference type="PROSITE" id="PS50111">
    <property type="entry name" value="CHEMOTAXIS_TRANSDUC_2"/>
    <property type="match status" value="1"/>
</dbReference>
<comment type="similarity">
    <text evidence="2">Belongs to the methyl-accepting chemotaxis (MCP) protein family.</text>
</comment>
<comment type="caution">
    <text evidence="5">The sequence shown here is derived from an EMBL/GenBank/DDBJ whole genome shotgun (WGS) entry which is preliminary data.</text>
</comment>
<dbReference type="PRINTS" id="PR00260">
    <property type="entry name" value="CHEMTRNSDUCR"/>
</dbReference>
<name>A0ABQ4PV03_9PROT</name>
<dbReference type="Pfam" id="PF11563">
    <property type="entry name" value="Protoglobin"/>
    <property type="match status" value="1"/>
</dbReference>
<dbReference type="CDD" id="cd01068">
    <property type="entry name" value="globin_sensor"/>
    <property type="match status" value="1"/>
</dbReference>
<dbReference type="Gene3D" id="1.10.287.950">
    <property type="entry name" value="Methyl-accepting chemotaxis protein"/>
    <property type="match status" value="1"/>
</dbReference>
<dbReference type="SUPFAM" id="SSF46458">
    <property type="entry name" value="Globin-like"/>
    <property type="match status" value="1"/>
</dbReference>
<dbReference type="InterPro" id="IPR009050">
    <property type="entry name" value="Globin-like_sf"/>
</dbReference>
<dbReference type="Gene3D" id="1.10.490.10">
    <property type="entry name" value="Globins"/>
    <property type="match status" value="1"/>
</dbReference>
<organism evidence="5 6">
    <name type="scientific">Candidatus Phycosocius spiralis</name>
    <dbReference type="NCBI Taxonomy" id="2815099"/>
    <lineage>
        <taxon>Bacteria</taxon>
        <taxon>Pseudomonadati</taxon>
        <taxon>Pseudomonadota</taxon>
        <taxon>Alphaproteobacteria</taxon>
        <taxon>Caulobacterales</taxon>
        <taxon>Caulobacterales incertae sedis</taxon>
        <taxon>Candidatus Phycosocius</taxon>
    </lineage>
</organism>
<evidence type="ECO:0000256" key="1">
    <source>
        <dbReference type="ARBA" id="ARBA00023224"/>
    </source>
</evidence>
<accession>A0ABQ4PV03</accession>
<evidence type="ECO:0000313" key="5">
    <source>
        <dbReference type="EMBL" id="GIU66855.1"/>
    </source>
</evidence>
<gene>
    <name evidence="5" type="ORF">PsB1_1009</name>
</gene>
<keyword evidence="6" id="KW-1185">Reference proteome</keyword>
<dbReference type="RefSeq" id="WP_284359511.1">
    <property type="nucleotide sequence ID" value="NZ_BPFZ01000005.1"/>
</dbReference>
<feature type="domain" description="Methyl-accepting transducer" evidence="4">
    <location>
        <begin position="200"/>
        <end position="436"/>
    </location>
</feature>
<keyword evidence="1 3" id="KW-0807">Transducer</keyword>
<proteinExistence type="inferred from homology"/>
<reference evidence="5" key="1">
    <citation type="submission" date="2021-05" db="EMBL/GenBank/DDBJ databases">
        <authorList>
            <person name="Tanabe Y."/>
        </authorList>
    </citation>
    <scope>NUCLEOTIDE SEQUENCE</scope>
    <source>
        <strain evidence="5">BOTRYCO-1</strain>
    </source>
</reference>